<feature type="transmembrane region" description="Helical" evidence="2">
    <location>
        <begin position="98"/>
        <end position="120"/>
    </location>
</feature>
<keyword evidence="4" id="KW-1185">Reference proteome</keyword>
<proteinExistence type="predicted"/>
<feature type="compositionally biased region" description="Basic and acidic residues" evidence="1">
    <location>
        <begin position="162"/>
        <end position="173"/>
    </location>
</feature>
<feature type="region of interest" description="Disordered" evidence="1">
    <location>
        <begin position="145"/>
        <end position="173"/>
    </location>
</feature>
<evidence type="ECO:0000256" key="1">
    <source>
        <dbReference type="SAM" id="MobiDB-lite"/>
    </source>
</evidence>
<keyword evidence="2" id="KW-1133">Transmembrane helix</keyword>
<evidence type="ECO:0000313" key="3">
    <source>
        <dbReference type="EMBL" id="SDC41870.1"/>
    </source>
</evidence>
<dbReference type="AlphaFoldDB" id="A0A1G6LF55"/>
<keyword evidence="2" id="KW-0812">Transmembrane</keyword>
<gene>
    <name evidence="3" type="ORF">SAMN05660690_1358</name>
</gene>
<dbReference type="RefSeq" id="WP_245691929.1">
    <property type="nucleotide sequence ID" value="NZ_FMZF01000002.1"/>
</dbReference>
<dbReference type="Pfam" id="PF07332">
    <property type="entry name" value="Phage_holin_3_6"/>
    <property type="match status" value="1"/>
</dbReference>
<keyword evidence="2" id="KW-0472">Membrane</keyword>
<protein>
    <submittedName>
        <fullName evidence="3">Uncharacterized membrane protein YqjE</fullName>
    </submittedName>
</protein>
<accession>A0A1G6LF55</accession>
<name>A0A1G6LF55_9ACTN</name>
<dbReference type="InterPro" id="IPR009937">
    <property type="entry name" value="Phage_holin_3_6"/>
</dbReference>
<organism evidence="3 4">
    <name type="scientific">Geodermatophilus telluris</name>
    <dbReference type="NCBI Taxonomy" id="1190417"/>
    <lineage>
        <taxon>Bacteria</taxon>
        <taxon>Bacillati</taxon>
        <taxon>Actinomycetota</taxon>
        <taxon>Actinomycetes</taxon>
        <taxon>Geodermatophilales</taxon>
        <taxon>Geodermatophilaceae</taxon>
        <taxon>Geodermatophilus</taxon>
    </lineage>
</organism>
<evidence type="ECO:0000256" key="2">
    <source>
        <dbReference type="SAM" id="Phobius"/>
    </source>
</evidence>
<dbReference type="Proteomes" id="UP000199416">
    <property type="component" value="Unassembled WGS sequence"/>
</dbReference>
<sequence>MAHSVSSSTPASGRHATSAVSAHTDPSVGALVQSAMADVSTLVRGEIELAKAEIGRSAKKAGVSIALFAVAGVLLAFAGIYLFVTLAEALTALGLPRWVSYLIVTVLLLVIAGVAGLVGLRMLKKIDKPERTLESLRELPDVMHREEPGQRRRALPTVSNGRVERRGPDTYLV</sequence>
<dbReference type="EMBL" id="FMZF01000002">
    <property type="protein sequence ID" value="SDC41870.1"/>
    <property type="molecule type" value="Genomic_DNA"/>
</dbReference>
<dbReference type="STRING" id="1190417.SAMN05660690_1358"/>
<evidence type="ECO:0000313" key="4">
    <source>
        <dbReference type="Proteomes" id="UP000199416"/>
    </source>
</evidence>
<reference evidence="4" key="1">
    <citation type="submission" date="2016-10" db="EMBL/GenBank/DDBJ databases">
        <authorList>
            <person name="Varghese N."/>
            <person name="Submissions S."/>
        </authorList>
    </citation>
    <scope>NUCLEOTIDE SEQUENCE [LARGE SCALE GENOMIC DNA]</scope>
    <source>
        <strain evidence="4">DSM 45421</strain>
    </source>
</reference>
<feature type="transmembrane region" description="Helical" evidence="2">
    <location>
        <begin position="65"/>
        <end position="86"/>
    </location>
</feature>